<evidence type="ECO:0000256" key="1">
    <source>
        <dbReference type="SAM" id="Phobius"/>
    </source>
</evidence>
<keyword evidence="1" id="KW-0472">Membrane</keyword>
<dbReference type="AlphaFoldDB" id="A0A8S1ECQ6"/>
<comment type="caution">
    <text evidence="3">The sequence shown here is derived from an EMBL/GenBank/DDBJ whole genome shotgun (WGS) entry which is preliminary data.</text>
</comment>
<evidence type="ECO:0000256" key="2">
    <source>
        <dbReference type="SAM" id="SignalP"/>
    </source>
</evidence>
<proteinExistence type="predicted"/>
<feature type="transmembrane region" description="Helical" evidence="1">
    <location>
        <begin position="572"/>
        <end position="591"/>
    </location>
</feature>
<evidence type="ECO:0000313" key="3">
    <source>
        <dbReference type="EMBL" id="CAB3388017.1"/>
    </source>
</evidence>
<dbReference type="OrthoDB" id="8061707at2759"/>
<keyword evidence="1" id="KW-1133">Transmembrane helix</keyword>
<keyword evidence="4" id="KW-1185">Reference proteome</keyword>
<organism evidence="3 4">
    <name type="scientific">Cloeon dipterum</name>
    <dbReference type="NCBI Taxonomy" id="197152"/>
    <lineage>
        <taxon>Eukaryota</taxon>
        <taxon>Metazoa</taxon>
        <taxon>Ecdysozoa</taxon>
        <taxon>Arthropoda</taxon>
        <taxon>Hexapoda</taxon>
        <taxon>Insecta</taxon>
        <taxon>Pterygota</taxon>
        <taxon>Palaeoptera</taxon>
        <taxon>Ephemeroptera</taxon>
        <taxon>Pisciforma</taxon>
        <taxon>Baetidae</taxon>
        <taxon>Cloeon</taxon>
    </lineage>
</organism>
<feature type="signal peptide" evidence="2">
    <location>
        <begin position="1"/>
        <end position="19"/>
    </location>
</feature>
<name>A0A8S1ECQ6_9INSE</name>
<gene>
    <name evidence="3" type="ORF">CLODIP_2_CD04018</name>
</gene>
<keyword evidence="2" id="KW-0732">Signal</keyword>
<dbReference type="Proteomes" id="UP000494165">
    <property type="component" value="Unassembled WGS sequence"/>
</dbReference>
<feature type="chain" id="PRO_5035878674" evidence="2">
    <location>
        <begin position="20"/>
        <end position="608"/>
    </location>
</feature>
<sequence length="608" mass="69591">MRWFWLCALLTLNLHKNNAKILDKGLFFMERGEILATADTWRVQIPVNLKVFTRALAEFEESLDIYQQNVKPLGKEKVAHWIDLEYSAMKRGSIQLNSMIDDIYSTITHHRIKKRHIFKYGVYFPFTWLYGVASSLDVEEMNRILRTEVTEKITEMINVMNEEVSLINATNIFMNELKRELNSQMHVVEPLMKNIKILQGKHHNITDRFGQVVDQMLAADHAIMAMNAFRNAYDFLKTQITSLKQAHMSSMQGKLDPFFFPPTSLLEMVNKIHAERDLLFLEGETGQDSTSLGFYSMAEVSVFSGAESSDLLLDVTFPVTDKKRLFTVFEPRPLPAKLDAKGFFFQINPEADLIAVDKERERYIPMSFSEFSICQGSAVKVCYPLELARREDDEPSCLLKLLKNDDKDIDDLCNVVTMKTFKPRFIKPTPFSDFIYAVPSDTKLDKKCRTEALAREIPDSISGAGGLHVPAGCTVNANGSILFGSTSEIITIELIFDQIKIPQVIFPSVQYVSKQLANLSEWGRLNLEGLFKVDLKKRNEVQITIHKMRSELDRIKKLANAWYPIQYVIDNWPFILVSAVSSIGIIVVLYLDCRAAQRMTFTYDSTDT</sequence>
<protein>
    <submittedName>
        <fullName evidence="3">Uncharacterized protein</fullName>
    </submittedName>
</protein>
<dbReference type="InterPro" id="IPR022048">
    <property type="entry name" value="Envelope_fusion-like"/>
</dbReference>
<dbReference type="Pfam" id="PF12259">
    <property type="entry name" value="Baculo_F"/>
    <property type="match status" value="1"/>
</dbReference>
<reference evidence="3 4" key="1">
    <citation type="submission" date="2020-04" db="EMBL/GenBank/DDBJ databases">
        <authorList>
            <person name="Alioto T."/>
            <person name="Alioto T."/>
            <person name="Gomez Garrido J."/>
        </authorList>
    </citation>
    <scope>NUCLEOTIDE SEQUENCE [LARGE SCALE GENOMIC DNA]</scope>
</reference>
<evidence type="ECO:0000313" key="4">
    <source>
        <dbReference type="Proteomes" id="UP000494165"/>
    </source>
</evidence>
<keyword evidence="1" id="KW-0812">Transmembrane</keyword>
<accession>A0A8S1ECQ6</accession>
<dbReference type="EMBL" id="CADEPI010000672">
    <property type="protein sequence ID" value="CAB3388017.1"/>
    <property type="molecule type" value="Genomic_DNA"/>
</dbReference>